<gene>
    <name evidence="1" type="ORF">GCM10025791_15520</name>
</gene>
<dbReference type="AlphaFoldDB" id="A0AAV3U082"/>
<dbReference type="Proteomes" id="UP001409585">
    <property type="component" value="Unassembled WGS sequence"/>
</dbReference>
<proteinExistence type="predicted"/>
<organism evidence="1 2">
    <name type="scientific">Halioxenophilus aromaticivorans</name>
    <dbReference type="NCBI Taxonomy" id="1306992"/>
    <lineage>
        <taxon>Bacteria</taxon>
        <taxon>Pseudomonadati</taxon>
        <taxon>Pseudomonadota</taxon>
        <taxon>Gammaproteobacteria</taxon>
        <taxon>Alteromonadales</taxon>
        <taxon>Alteromonadaceae</taxon>
        <taxon>Halioxenophilus</taxon>
    </lineage>
</organism>
<accession>A0AAV3U082</accession>
<protein>
    <submittedName>
        <fullName evidence="1">Uncharacterized protein</fullName>
    </submittedName>
</protein>
<evidence type="ECO:0000313" key="2">
    <source>
        <dbReference type="Proteomes" id="UP001409585"/>
    </source>
</evidence>
<reference evidence="2" key="1">
    <citation type="journal article" date="2019" name="Int. J. Syst. Evol. Microbiol.">
        <title>The Global Catalogue of Microorganisms (GCM) 10K type strain sequencing project: providing services to taxonomists for standard genome sequencing and annotation.</title>
        <authorList>
            <consortium name="The Broad Institute Genomics Platform"/>
            <consortium name="The Broad Institute Genome Sequencing Center for Infectious Disease"/>
            <person name="Wu L."/>
            <person name="Ma J."/>
        </authorList>
    </citation>
    <scope>NUCLEOTIDE SEQUENCE [LARGE SCALE GENOMIC DNA]</scope>
    <source>
        <strain evidence="2">JCM 19134</strain>
    </source>
</reference>
<comment type="caution">
    <text evidence="1">The sequence shown here is derived from an EMBL/GenBank/DDBJ whole genome shotgun (WGS) entry which is preliminary data.</text>
</comment>
<evidence type="ECO:0000313" key="1">
    <source>
        <dbReference type="EMBL" id="GAA4938420.1"/>
    </source>
</evidence>
<keyword evidence="2" id="KW-1185">Reference proteome</keyword>
<dbReference type="RefSeq" id="WP_345419663.1">
    <property type="nucleotide sequence ID" value="NZ_AP031496.1"/>
</dbReference>
<sequence length="96" mass="10732">MKSNELNEIKSLIEEVASSLNKTQAKAPLTKLRVRIGSLRGKIDPYLLGKLTEAMNYSSEAAGRSGSKQHWLSQANESWLVFENGIEQVLEEQNNN</sequence>
<name>A0AAV3U082_9ALTE</name>
<dbReference type="EMBL" id="BAABLX010000009">
    <property type="protein sequence ID" value="GAA4938420.1"/>
    <property type="molecule type" value="Genomic_DNA"/>
</dbReference>